<keyword evidence="2" id="KW-1185">Reference proteome</keyword>
<dbReference type="InterPro" id="IPR041078">
    <property type="entry name" value="Plavaka"/>
</dbReference>
<gene>
    <name evidence="1" type="ORF">NP233_g12696</name>
</gene>
<accession>A0AAD5VFY9</accession>
<dbReference type="Proteomes" id="UP001213000">
    <property type="component" value="Unassembled WGS sequence"/>
</dbReference>
<name>A0AAD5VFY9_9AGAR</name>
<dbReference type="AlphaFoldDB" id="A0AAD5VFY9"/>
<proteinExistence type="predicted"/>
<dbReference type="Pfam" id="PF18759">
    <property type="entry name" value="Plavaka"/>
    <property type="match status" value="1"/>
</dbReference>
<comment type="caution">
    <text evidence="1">The sequence shown here is derived from an EMBL/GenBank/DDBJ whole genome shotgun (WGS) entry which is preliminary data.</text>
</comment>
<protein>
    <submittedName>
        <fullName evidence="1">Uncharacterized protein</fullName>
    </submittedName>
</protein>
<organism evidence="1 2">
    <name type="scientific">Leucocoprinus birnbaumii</name>
    <dbReference type="NCBI Taxonomy" id="56174"/>
    <lineage>
        <taxon>Eukaryota</taxon>
        <taxon>Fungi</taxon>
        <taxon>Dikarya</taxon>
        <taxon>Basidiomycota</taxon>
        <taxon>Agaricomycotina</taxon>
        <taxon>Agaricomycetes</taxon>
        <taxon>Agaricomycetidae</taxon>
        <taxon>Agaricales</taxon>
        <taxon>Agaricineae</taxon>
        <taxon>Agaricaceae</taxon>
        <taxon>Leucocoprinus</taxon>
    </lineage>
</organism>
<sequence>MFLRTIFECNHFLFFLSTMKLSCDGCLKFFQKERDYEFHGQFSKSLACQEAYQGYIHTTTQATQASVQIATLKTINVNNTGDSTNGFDVALPAMDIDVQVEGLGAHVEPMVVEEEISDLNEIEAIPSDAMEEELVAEQENDWEPTRSISVEDVPQATTANDDQEDNGLASYLSEARQSAEHVLINAGHGPEPKSTVRYSQRYPDSKCGAPIAKSLWNNHDQSSSNPYAPFNSKLDWEVAQWAKLHGPGATALTKLLAVDGVREALGLSFKNTDELNNVIDADLAGRPQFHRREVVVGGESFEFFSRDILECIKSIWKDPQFANELIVEPEHHYTDEDETVRMYHDMHTGKWWWNTQKALERMGKKQCTIIPVMLSSDKTQLTQFRNKQAYPVYLTIGNLPKHIRRKPSRQGQILLAYLPTTKLEHITNLASRRCTLTNLFHVCMKFIVQPLETAGANGEFMCSSDGLIRCCFPILATYIGDYPEQVLVSLVKTGVCPSCDAPRDGIGDPASARAPRKIRPILEALDKLEHGAHAFVAACTQAGIKTVPSPFWKDLPFVNIYSSITPNVLHQLYQGVVKHLISWIIQVCGRAEIDARCRRLPMNHHICLFMKGISGLSRVTGTEHDQICRFLLGIVQDIRLPGGQSNGRLIRSVWSLLDFVYLARYPIHTTNTLDHLKHALFQFHENAAVFVDLKIRPHLNFPKLHFCGHYQYLIELFGTTDNYNTEYTERLHIDLAKDAYRATNFRDEVPQMTIWLDRKECVLQHARTVQERLNHDNPPASESHIAFGLTTPIKHHLPCLVYRRTIQLPKNPSVTSVTLDSICRDYGASLFKAAICQFVAHHQNPTFNAAQIEKASYGVDVRFNKVPVYHYLKFTSHDPYALPSAAPAVIDSIYAKPGYKNKKGESISGRFDTAMVNHTHDQSDVGNIQGE</sequence>
<reference evidence="1" key="1">
    <citation type="submission" date="2022-07" db="EMBL/GenBank/DDBJ databases">
        <title>Genome Sequence of Leucocoprinus birnbaumii.</title>
        <authorList>
            <person name="Buettner E."/>
        </authorList>
    </citation>
    <scope>NUCLEOTIDE SEQUENCE</scope>
    <source>
        <strain evidence="1">VT141</strain>
    </source>
</reference>
<evidence type="ECO:0000313" key="1">
    <source>
        <dbReference type="EMBL" id="KAJ3553227.1"/>
    </source>
</evidence>
<evidence type="ECO:0000313" key="2">
    <source>
        <dbReference type="Proteomes" id="UP001213000"/>
    </source>
</evidence>
<dbReference type="EMBL" id="JANIEX010001943">
    <property type="protein sequence ID" value="KAJ3553227.1"/>
    <property type="molecule type" value="Genomic_DNA"/>
</dbReference>